<dbReference type="AlphaFoldDB" id="E1ZM77"/>
<dbReference type="InParanoid" id="E1ZM77"/>
<protein>
    <submittedName>
        <fullName evidence="2">Uncharacterized protein</fullName>
    </submittedName>
</protein>
<dbReference type="Proteomes" id="UP000008141">
    <property type="component" value="Unassembled WGS sequence"/>
</dbReference>
<dbReference type="RefSeq" id="XP_005845060.1">
    <property type="nucleotide sequence ID" value="XM_005844998.1"/>
</dbReference>
<dbReference type="PANTHER" id="PTHR20961">
    <property type="entry name" value="GLYCOSYLTRANSFERASE"/>
    <property type="match status" value="1"/>
</dbReference>
<sequence>MSADAGSRAPARRRPLNVRVAVLLALALALLAASFRLSSTSLGSCGGAGATATATRAAATTLAATSSSSSSGSGSLQPQPYEGDPPDCEPPQLDRGALLEYGCQIDELACFDQNVIIRYDLPPDANLSVPYYDFGWTPSYVPGYGESFPAVNSGAPGGLQALPLMRRNSSADRPDLREPAFSRCHVPLIWASPWHQAYGEWVPNTLAPLWHMQAERMFDRRILLVPAIDGYEKQAFVDLTLAPFSTKPVVPLHELGSRARAADPSHPRCFQTMVTCQLRGLYYDRPSPKFQETADNGSTYFTFDRDERWWWFEPAQAGRSLVDYYRRAGQLPAQPDRPPGTLNVLVSNRTGLIRRFIHLDEFLKQCNAWKPPGKSGYKRARCRAHTFGSGADGAAFLEDVRVMTETDIFLTHHGSECVNGWFMPAGSSLVEVRMKGFRGRWPDTFARSMFRQEDEQLYWMAQVVGNASWRPALWETKRVTDFHYIQRDRHTVLRWRSLRPLFERILSVGRDKEAYRQLAWDEVRWEI</sequence>
<organism evidence="3">
    <name type="scientific">Chlorella variabilis</name>
    <name type="common">Green alga</name>
    <dbReference type="NCBI Taxonomy" id="554065"/>
    <lineage>
        <taxon>Eukaryota</taxon>
        <taxon>Viridiplantae</taxon>
        <taxon>Chlorophyta</taxon>
        <taxon>core chlorophytes</taxon>
        <taxon>Trebouxiophyceae</taxon>
        <taxon>Chlorellales</taxon>
        <taxon>Chlorellaceae</taxon>
        <taxon>Chlorella clade</taxon>
        <taxon>Chlorella</taxon>
    </lineage>
</organism>
<dbReference type="GO" id="GO:0016757">
    <property type="term" value="F:glycosyltransferase activity"/>
    <property type="evidence" value="ECO:0007669"/>
    <property type="project" value="InterPro"/>
</dbReference>
<name>E1ZM77_CHLVA</name>
<evidence type="ECO:0000313" key="3">
    <source>
        <dbReference type="Proteomes" id="UP000008141"/>
    </source>
</evidence>
<evidence type="ECO:0000313" key="2">
    <source>
        <dbReference type="EMBL" id="EFN52958.1"/>
    </source>
</evidence>
<feature type="compositionally biased region" description="Low complexity" evidence="1">
    <location>
        <begin position="63"/>
        <end position="76"/>
    </location>
</feature>
<evidence type="ECO:0000256" key="1">
    <source>
        <dbReference type="SAM" id="MobiDB-lite"/>
    </source>
</evidence>
<gene>
    <name evidence="2" type="ORF">CHLNCDRAFT_137341</name>
</gene>
<dbReference type="PANTHER" id="PTHR20961:SF124">
    <property type="entry name" value="GLYCOSYLTRANSFERASE"/>
    <property type="match status" value="1"/>
</dbReference>
<dbReference type="InterPro" id="IPR007657">
    <property type="entry name" value="Glycosyltransferase_61"/>
</dbReference>
<dbReference type="OrthoDB" id="506995at2759"/>
<dbReference type="GeneID" id="17352478"/>
<dbReference type="EMBL" id="GL433853">
    <property type="protein sequence ID" value="EFN52958.1"/>
    <property type="molecule type" value="Genomic_DNA"/>
</dbReference>
<dbReference type="eggNOG" id="ENOG502SAS1">
    <property type="taxonomic scope" value="Eukaryota"/>
</dbReference>
<reference evidence="2 3" key="1">
    <citation type="journal article" date="2010" name="Plant Cell">
        <title>The Chlorella variabilis NC64A genome reveals adaptation to photosymbiosis, coevolution with viruses, and cryptic sex.</title>
        <authorList>
            <person name="Blanc G."/>
            <person name="Duncan G."/>
            <person name="Agarkova I."/>
            <person name="Borodovsky M."/>
            <person name="Gurnon J."/>
            <person name="Kuo A."/>
            <person name="Lindquist E."/>
            <person name="Lucas S."/>
            <person name="Pangilinan J."/>
            <person name="Polle J."/>
            <person name="Salamov A."/>
            <person name="Terry A."/>
            <person name="Yamada T."/>
            <person name="Dunigan D.D."/>
            <person name="Grigoriev I.V."/>
            <person name="Claverie J.M."/>
            <person name="Van Etten J.L."/>
        </authorList>
    </citation>
    <scope>NUCLEOTIDE SEQUENCE [LARGE SCALE GENOMIC DNA]</scope>
    <source>
        <strain evidence="2 3">NC64A</strain>
    </source>
</reference>
<keyword evidence="3" id="KW-1185">Reference proteome</keyword>
<accession>E1ZM77</accession>
<feature type="region of interest" description="Disordered" evidence="1">
    <location>
        <begin position="63"/>
        <end position="93"/>
    </location>
</feature>
<proteinExistence type="predicted"/>
<dbReference type="KEGG" id="cvr:CHLNCDRAFT_137341"/>